<evidence type="ECO:0000313" key="1">
    <source>
        <dbReference type="EMBL" id="WEK46639.1"/>
    </source>
</evidence>
<reference evidence="1" key="1">
    <citation type="submission" date="2023-03" db="EMBL/GenBank/DDBJ databases">
        <title>Andean soil-derived lignocellulolytic bacterial consortium as a source of novel taxa and putative plastic-active enzymes.</title>
        <authorList>
            <person name="Diaz-Garcia L."/>
            <person name="Chuvochina M."/>
            <person name="Feuerriegel G."/>
            <person name="Bunk B."/>
            <person name="Sproer C."/>
            <person name="Streit W.R."/>
            <person name="Rodriguez L.M."/>
            <person name="Overmann J."/>
            <person name="Jimenez D.J."/>
        </authorList>
    </citation>
    <scope>NUCLEOTIDE SEQUENCE</scope>
    <source>
        <strain evidence="1">MAG 26</strain>
    </source>
</reference>
<evidence type="ECO:0000313" key="2">
    <source>
        <dbReference type="Proteomes" id="UP001218362"/>
    </source>
</evidence>
<dbReference type="KEGG" id="acob:P0Y56_16790"/>
<proteinExistence type="predicted"/>
<organism evidence="1 2">
    <name type="scientific">Candidatus Andeanibacterium colombiense</name>
    <dbReference type="NCBI Taxonomy" id="3121345"/>
    <lineage>
        <taxon>Bacteria</taxon>
        <taxon>Pseudomonadati</taxon>
        <taxon>Pseudomonadota</taxon>
        <taxon>Alphaproteobacteria</taxon>
        <taxon>Sphingomonadales</taxon>
        <taxon>Sphingomonadaceae</taxon>
        <taxon>Candidatus Andeanibacterium</taxon>
    </lineage>
</organism>
<dbReference type="AlphaFoldDB" id="A0AAJ5X9N2"/>
<gene>
    <name evidence="1" type="ORF">P0Y56_16790</name>
</gene>
<dbReference type="Proteomes" id="UP001218362">
    <property type="component" value="Chromosome"/>
</dbReference>
<accession>A0AAJ5X9N2</accession>
<protein>
    <submittedName>
        <fullName evidence="1">Uncharacterized protein</fullName>
    </submittedName>
</protein>
<dbReference type="EMBL" id="CP119316">
    <property type="protein sequence ID" value="WEK46639.1"/>
    <property type="molecule type" value="Genomic_DNA"/>
</dbReference>
<name>A0AAJ5X9N2_9SPHN</name>
<sequence length="149" mass="15961">MAFDDKQLAGLLQGTRDFAGEMLEDAGKIMPFGGQVRPDGEIEFFAVVPAEDEITREAAYSQVEAALVERAGKGEIVAAVIVLDMVVPEAVETPLRDAIGILIETPDFCRFFHATFKLTPAFLAGAKASVEFGEIIPMEAEPAIFANAA</sequence>